<accession>A0A815VMQ3</accession>
<feature type="compositionally biased region" description="Basic residues" evidence="1">
    <location>
        <begin position="42"/>
        <end position="51"/>
    </location>
</feature>
<organism evidence="2 5">
    <name type="scientific">Adineta ricciae</name>
    <name type="common">Rotifer</name>
    <dbReference type="NCBI Taxonomy" id="249248"/>
    <lineage>
        <taxon>Eukaryota</taxon>
        <taxon>Metazoa</taxon>
        <taxon>Spiralia</taxon>
        <taxon>Gnathifera</taxon>
        <taxon>Rotifera</taxon>
        <taxon>Eurotatoria</taxon>
        <taxon>Bdelloidea</taxon>
        <taxon>Adinetida</taxon>
        <taxon>Adinetidae</taxon>
        <taxon>Adineta</taxon>
    </lineage>
</organism>
<reference evidence="2" key="1">
    <citation type="submission" date="2021-02" db="EMBL/GenBank/DDBJ databases">
        <authorList>
            <person name="Nowell W R."/>
        </authorList>
    </citation>
    <scope>NUCLEOTIDE SEQUENCE</scope>
</reference>
<dbReference type="OrthoDB" id="10039910at2759"/>
<name>A0A815VMQ3_ADIRI</name>
<keyword evidence="4" id="KW-1185">Reference proteome</keyword>
<dbReference type="Proteomes" id="UP000663852">
    <property type="component" value="Unassembled WGS sequence"/>
</dbReference>
<gene>
    <name evidence="2" type="ORF">EDS130_LOCUS44821</name>
    <name evidence="3" type="ORF">XAT740_LOCUS49264</name>
</gene>
<sequence length="377" mass="43670">MDRQCEQSVPAALHREANDTDIADTPNESVVVTSDEKSIVKTLRRSGRIRQRRAEETAEKRRQRLQSDAARHRSQYEQQSEEKKQERRRRGQETDGERPLSDELPAENYKGKMDITCQHCSAKHFQDECTSDRHNEFKQCCHYGTAELPELRPYPDEIKVLLQGTDFESRNFRENIRSYNSAFAFVSMGAQIDLPRGFGPYCFRIHGQIYHRIGALHPDPDQRAQFGQLYILGSSLALQERMGNVANENCNETTMDSVSPFADAFKMMYEVEQEEIDRAKREKRASSPLRMIFDINHGNHDRRPYNLPRANEVAAVFVGEDGEVPTYRHIAIHPRGRDVQTISILHPHCDPMTYPLLFPRGDEGWHPELEKTDQSRR</sequence>
<evidence type="ECO:0000313" key="3">
    <source>
        <dbReference type="EMBL" id="CAF1613755.1"/>
    </source>
</evidence>
<dbReference type="EMBL" id="CAJNOJ010000929">
    <property type="protein sequence ID" value="CAF1534262.1"/>
    <property type="molecule type" value="Genomic_DNA"/>
</dbReference>
<comment type="caution">
    <text evidence="2">The sequence shown here is derived from an EMBL/GenBank/DDBJ whole genome shotgun (WGS) entry which is preliminary data.</text>
</comment>
<evidence type="ECO:0000256" key="1">
    <source>
        <dbReference type="SAM" id="MobiDB-lite"/>
    </source>
</evidence>
<protein>
    <recommendedName>
        <fullName evidence="6">Helitron helicase-like domain-containing protein</fullName>
    </recommendedName>
</protein>
<feature type="compositionally biased region" description="Basic and acidic residues" evidence="1">
    <location>
        <begin position="69"/>
        <end position="101"/>
    </location>
</feature>
<evidence type="ECO:0000313" key="5">
    <source>
        <dbReference type="Proteomes" id="UP000663852"/>
    </source>
</evidence>
<evidence type="ECO:0000313" key="4">
    <source>
        <dbReference type="Proteomes" id="UP000663828"/>
    </source>
</evidence>
<dbReference type="PANTHER" id="PTHR45786">
    <property type="entry name" value="DNA BINDING PROTEIN-LIKE"/>
    <property type="match status" value="1"/>
</dbReference>
<evidence type="ECO:0000313" key="2">
    <source>
        <dbReference type="EMBL" id="CAF1534262.1"/>
    </source>
</evidence>
<dbReference type="PANTHER" id="PTHR45786:SF74">
    <property type="entry name" value="ATP-DEPENDENT DNA HELICASE"/>
    <property type="match status" value="1"/>
</dbReference>
<feature type="region of interest" description="Disordered" evidence="1">
    <location>
        <begin position="1"/>
        <end position="107"/>
    </location>
</feature>
<proteinExistence type="predicted"/>
<dbReference type="AlphaFoldDB" id="A0A815VMQ3"/>
<evidence type="ECO:0008006" key="6">
    <source>
        <dbReference type="Google" id="ProtNLM"/>
    </source>
</evidence>
<dbReference type="Proteomes" id="UP000663828">
    <property type="component" value="Unassembled WGS sequence"/>
</dbReference>
<dbReference type="EMBL" id="CAJNOR010007253">
    <property type="protein sequence ID" value="CAF1613755.1"/>
    <property type="molecule type" value="Genomic_DNA"/>
</dbReference>